<evidence type="ECO:0008006" key="4">
    <source>
        <dbReference type="Google" id="ProtNLM"/>
    </source>
</evidence>
<keyword evidence="1" id="KW-0472">Membrane</keyword>
<keyword evidence="1" id="KW-1133">Transmembrane helix</keyword>
<organism evidence="2 3">
    <name type="scientific">Deinococcus petrolearius</name>
    <dbReference type="NCBI Taxonomy" id="1751295"/>
    <lineage>
        <taxon>Bacteria</taxon>
        <taxon>Thermotogati</taxon>
        <taxon>Deinococcota</taxon>
        <taxon>Deinococci</taxon>
        <taxon>Deinococcales</taxon>
        <taxon>Deinococcaceae</taxon>
        <taxon>Deinococcus</taxon>
    </lineage>
</organism>
<accession>A0ABW1DN96</accession>
<keyword evidence="3" id="KW-1185">Reference proteome</keyword>
<keyword evidence="1" id="KW-0812">Transmembrane</keyword>
<proteinExistence type="predicted"/>
<reference evidence="3" key="1">
    <citation type="journal article" date="2019" name="Int. J. Syst. Evol. Microbiol.">
        <title>The Global Catalogue of Microorganisms (GCM) 10K type strain sequencing project: providing services to taxonomists for standard genome sequencing and annotation.</title>
        <authorList>
            <consortium name="The Broad Institute Genomics Platform"/>
            <consortium name="The Broad Institute Genome Sequencing Center for Infectious Disease"/>
            <person name="Wu L."/>
            <person name="Ma J."/>
        </authorList>
    </citation>
    <scope>NUCLEOTIDE SEQUENCE [LARGE SCALE GENOMIC DNA]</scope>
    <source>
        <strain evidence="3">CGMCC 1.15053</strain>
    </source>
</reference>
<feature type="transmembrane region" description="Helical" evidence="1">
    <location>
        <begin position="79"/>
        <end position="98"/>
    </location>
</feature>
<dbReference type="EMBL" id="JBHSOH010000042">
    <property type="protein sequence ID" value="MFC5850141.1"/>
    <property type="molecule type" value="Genomic_DNA"/>
</dbReference>
<comment type="caution">
    <text evidence="2">The sequence shown here is derived from an EMBL/GenBank/DDBJ whole genome shotgun (WGS) entry which is preliminary data.</text>
</comment>
<gene>
    <name evidence="2" type="ORF">ACFPQ6_17730</name>
</gene>
<dbReference type="RefSeq" id="WP_380051901.1">
    <property type="nucleotide sequence ID" value="NZ_JBHSOH010000042.1"/>
</dbReference>
<dbReference type="Proteomes" id="UP001595979">
    <property type="component" value="Unassembled WGS sequence"/>
</dbReference>
<evidence type="ECO:0000313" key="2">
    <source>
        <dbReference type="EMBL" id="MFC5850141.1"/>
    </source>
</evidence>
<name>A0ABW1DN96_9DEIO</name>
<evidence type="ECO:0000256" key="1">
    <source>
        <dbReference type="SAM" id="Phobius"/>
    </source>
</evidence>
<sequence length="166" mass="17786">MNVARVVLSAVAGLAAALLSFSVIYVRGDLAGVMGVLRARSAARRLAESGAGAAQVEAARAQVLALAERFVAPDLATRLVPLELLIGLAVAAFVWWFFGRRSAQVGERPDIHERMVLRLAHRMGGPFTLGDLSARSPLSLPQAEATTARMLERGQLRREGEAFRLA</sequence>
<protein>
    <recommendedName>
        <fullName evidence="4">HTH iclR-type domain-containing protein</fullName>
    </recommendedName>
</protein>
<evidence type="ECO:0000313" key="3">
    <source>
        <dbReference type="Proteomes" id="UP001595979"/>
    </source>
</evidence>